<feature type="region of interest" description="Disordered" evidence="1">
    <location>
        <begin position="130"/>
        <end position="160"/>
    </location>
</feature>
<feature type="compositionally biased region" description="Low complexity" evidence="1">
    <location>
        <begin position="79"/>
        <end position="89"/>
    </location>
</feature>
<evidence type="ECO:0000313" key="3">
    <source>
        <dbReference type="Proteomes" id="UP000054721"/>
    </source>
</evidence>
<proteinExistence type="predicted"/>
<comment type="caution">
    <text evidence="2">The sequence shown here is derived from an EMBL/GenBank/DDBJ whole genome shotgun (WGS) entry which is preliminary data.</text>
</comment>
<evidence type="ECO:0000256" key="1">
    <source>
        <dbReference type="SAM" id="MobiDB-lite"/>
    </source>
</evidence>
<feature type="compositionally biased region" description="Basic and acidic residues" evidence="1">
    <location>
        <begin position="134"/>
        <end position="154"/>
    </location>
</feature>
<dbReference type="Proteomes" id="UP000054721">
    <property type="component" value="Unassembled WGS sequence"/>
</dbReference>
<dbReference type="STRING" id="6335.A0A0V1LLT1"/>
<feature type="region of interest" description="Disordered" evidence="1">
    <location>
        <begin position="1"/>
        <end position="114"/>
    </location>
</feature>
<feature type="compositionally biased region" description="Polar residues" evidence="1">
    <location>
        <begin position="58"/>
        <end position="67"/>
    </location>
</feature>
<feature type="region of interest" description="Disordered" evidence="1">
    <location>
        <begin position="178"/>
        <end position="206"/>
    </location>
</feature>
<protein>
    <submittedName>
        <fullName evidence="2">Uncharacterized protein</fullName>
    </submittedName>
</protein>
<feature type="compositionally biased region" description="Acidic residues" evidence="1">
    <location>
        <begin position="188"/>
        <end position="205"/>
    </location>
</feature>
<name>A0A0V1LLT1_9BILA</name>
<dbReference type="EMBL" id="JYDW01000029">
    <property type="protein sequence ID" value="KRZ60465.1"/>
    <property type="molecule type" value="Genomic_DNA"/>
</dbReference>
<reference evidence="2 3" key="1">
    <citation type="submission" date="2015-05" db="EMBL/GenBank/DDBJ databases">
        <title>Evolution of Trichinella species and genotypes.</title>
        <authorList>
            <person name="Korhonen P.K."/>
            <person name="Edoardo P."/>
            <person name="Giuseppe L.R."/>
            <person name="Gasser R.B."/>
        </authorList>
    </citation>
    <scope>NUCLEOTIDE SEQUENCE [LARGE SCALE GENOMIC DNA]</scope>
    <source>
        <strain evidence="2">ISS10</strain>
    </source>
</reference>
<accession>A0A0V1LLT1</accession>
<dbReference type="AlphaFoldDB" id="A0A0V1LLT1"/>
<feature type="compositionally biased region" description="Low complexity" evidence="1">
    <location>
        <begin position="1"/>
        <end position="20"/>
    </location>
</feature>
<gene>
    <name evidence="2" type="ORF">T02_8685</name>
</gene>
<keyword evidence="3" id="KW-1185">Reference proteome</keyword>
<sequence>MEKGGHSSSHSHSSTRSNSGGRNGHSHSSEGGKSEETGEKPTQTKSGSDANRPLSKSPIRSDTSISSKGRCERGGKSEVSSNASQVQHSSSKRDDSGHLNDASHLARNQKGKVTATVTSIKSVFKLLDQYSQDQSKERTDTSHRSESRNSESGRDRRRNKRRRIHWISILKIIPQTEVMNPTGRKVEEEETERGESEEEEEEDQLQPEANLLSVHSTMILIIIPQTKMMQPDVGRKVKAVKVEEVGEEEIDEECGGHCELFTCSCHPGIYCEDCFRTLRRSFRDKFECSLSKRNVLMLPDDGKVYLLSPSGRSMFQRLYVQVKSPYDASTFCKAAKYPSERFNFSGRDEEISRKLLKKLHFKHHRTRKGRRNPKSGRGT</sequence>
<dbReference type="OrthoDB" id="5920610at2759"/>
<organism evidence="2 3">
    <name type="scientific">Trichinella nativa</name>
    <dbReference type="NCBI Taxonomy" id="6335"/>
    <lineage>
        <taxon>Eukaryota</taxon>
        <taxon>Metazoa</taxon>
        <taxon>Ecdysozoa</taxon>
        <taxon>Nematoda</taxon>
        <taxon>Enoplea</taxon>
        <taxon>Dorylaimia</taxon>
        <taxon>Trichinellida</taxon>
        <taxon>Trichinellidae</taxon>
        <taxon>Trichinella</taxon>
    </lineage>
</organism>
<evidence type="ECO:0000313" key="2">
    <source>
        <dbReference type="EMBL" id="KRZ60465.1"/>
    </source>
</evidence>
<feature type="compositionally biased region" description="Basic and acidic residues" evidence="1">
    <location>
        <begin position="27"/>
        <end position="39"/>
    </location>
</feature>